<sequence length="254" mass="29361">MKYILKKQAKKIYFTCFQKKKKMSNGIVLTYLHQRKVKNDQLVVVFSSLTKKNPYAYNYVQTLKGVACHRLFILDNFGSKKRGVFYLGENGSMDVRDAVEELIRQIIKKNKIKTVIFAGTSKGGFAALYMGIRMDVQSIIVGSPIVSIKSFLEGVSNEKQLFKAMSQSKKDLNSYDFLLLDLIATKSFSGKIYLQYSSREEINELHTLILINQLNKYKYNLETNEQTYSKHEDVRLFFPDFLRHIIMTSIGIKI</sequence>
<evidence type="ECO:0000313" key="6">
    <source>
        <dbReference type="Proteomes" id="UP000547643"/>
    </source>
</evidence>
<dbReference type="EMBL" id="JAARUV010000001">
    <property type="protein sequence ID" value="MBC1777212.1"/>
    <property type="molecule type" value="Genomic_DNA"/>
</dbReference>
<reference evidence="4 5" key="1">
    <citation type="submission" date="2020-03" db="EMBL/GenBank/DDBJ databases">
        <title>Soil Listeria distribution.</title>
        <authorList>
            <person name="Liao J."/>
            <person name="Wiedmann M."/>
        </authorList>
    </citation>
    <scope>NUCLEOTIDE SEQUENCE [LARGE SCALE GENOMIC DNA]</scope>
    <source>
        <strain evidence="2 5">FSL L7-0435</strain>
        <strain evidence="1 6">FSL L7-1017</strain>
        <strain evidence="3 4">FSL L7-1850</strain>
    </source>
</reference>
<evidence type="ECO:0000313" key="3">
    <source>
        <dbReference type="EMBL" id="MBC2371886.1"/>
    </source>
</evidence>
<evidence type="ECO:0008006" key="7">
    <source>
        <dbReference type="Google" id="ProtNLM"/>
    </source>
</evidence>
<name>A0A7X0XMH0_9LIST</name>
<dbReference type="InterPro" id="IPR029058">
    <property type="entry name" value="AB_hydrolase_fold"/>
</dbReference>
<dbReference type="RefSeq" id="WP_185494202.1">
    <property type="nucleotide sequence ID" value="NZ_JAARMV010000002.1"/>
</dbReference>
<comment type="caution">
    <text evidence="1">The sequence shown here is derived from an EMBL/GenBank/DDBJ whole genome shotgun (WGS) entry which is preliminary data.</text>
</comment>
<dbReference type="EMBL" id="JAARWW010000006">
    <property type="protein sequence ID" value="MBC2004859.1"/>
    <property type="molecule type" value="Genomic_DNA"/>
</dbReference>
<dbReference type="Proteomes" id="UP000546806">
    <property type="component" value="Unassembled WGS sequence"/>
</dbReference>
<dbReference type="Gene3D" id="3.40.50.1820">
    <property type="entry name" value="alpha/beta hydrolase"/>
    <property type="match status" value="1"/>
</dbReference>
<dbReference type="Proteomes" id="UP000547643">
    <property type="component" value="Unassembled WGS sequence"/>
</dbReference>
<protein>
    <recommendedName>
        <fullName evidence="7">Two component regulator three Y domain-containing protein</fullName>
    </recommendedName>
</protein>
<proteinExistence type="predicted"/>
<dbReference type="AlphaFoldDB" id="A0A7X0XMH0"/>
<dbReference type="EMBL" id="JAARMV010000002">
    <property type="protein sequence ID" value="MBC2371886.1"/>
    <property type="molecule type" value="Genomic_DNA"/>
</dbReference>
<dbReference type="Proteomes" id="UP000546244">
    <property type="component" value="Unassembled WGS sequence"/>
</dbReference>
<gene>
    <name evidence="3" type="ORF">HBP98_07750</name>
    <name evidence="1" type="ORF">HCA46_00070</name>
    <name evidence="2" type="ORF">HCA78_13825</name>
</gene>
<dbReference type="GO" id="GO:0015031">
    <property type="term" value="P:protein transport"/>
    <property type="evidence" value="ECO:0007669"/>
    <property type="project" value="InterPro"/>
</dbReference>
<accession>A0A7X0XMH0</accession>
<dbReference type="SUPFAM" id="SSF53474">
    <property type="entry name" value="alpha/beta-Hydrolases"/>
    <property type="match status" value="1"/>
</dbReference>
<organism evidence="1 6">
    <name type="scientific">Listeria booriae</name>
    <dbReference type="NCBI Taxonomy" id="1552123"/>
    <lineage>
        <taxon>Bacteria</taxon>
        <taxon>Bacillati</taxon>
        <taxon>Bacillota</taxon>
        <taxon>Bacilli</taxon>
        <taxon>Bacillales</taxon>
        <taxon>Listeriaceae</taxon>
        <taxon>Listeria</taxon>
    </lineage>
</organism>
<evidence type="ECO:0000313" key="1">
    <source>
        <dbReference type="EMBL" id="MBC1777212.1"/>
    </source>
</evidence>
<evidence type="ECO:0000313" key="2">
    <source>
        <dbReference type="EMBL" id="MBC2004859.1"/>
    </source>
</evidence>
<evidence type="ECO:0000313" key="5">
    <source>
        <dbReference type="Proteomes" id="UP000546806"/>
    </source>
</evidence>
<evidence type="ECO:0000313" key="4">
    <source>
        <dbReference type="Proteomes" id="UP000546244"/>
    </source>
</evidence>